<evidence type="ECO:0000313" key="6">
    <source>
        <dbReference type="EMBL" id="CAE0186991.1"/>
    </source>
</evidence>
<feature type="region of interest" description="Disordered" evidence="4">
    <location>
        <begin position="39"/>
        <end position="58"/>
    </location>
</feature>
<evidence type="ECO:0000256" key="4">
    <source>
        <dbReference type="SAM" id="MobiDB-lite"/>
    </source>
</evidence>
<evidence type="ECO:0000256" key="3">
    <source>
        <dbReference type="ARBA" id="ARBA00023163"/>
    </source>
</evidence>
<accession>A0A7S3C8E2</accession>
<sequence length="517" mass="52813">MDAQQQAQQAQSLGAASFLQPPGGLPGQAAYSFQRGPAAMGGFMQQPRGTAQQQQPPLNGSGVGLTRAQYMHGLPHHHHQGGDLNGFGLQQQEGGQSQHMVNAVLAGKGVGLASFDQAAVGPPGEHGGFPSLSTSPGASLGTAAAPPQPQGTTPFDASDFPSLVSQSLGSSGAGAGAAEAGAMAGRGGAGGGLGGLQGGLGGMGLGAGGMGVGVNDAYSLQFGMLRHKHGGNQNGEFSIQNEEFPALGGSAGGAGAEGGKGQDLGSQFLQPYGQIGMPPPPLQTKDSQAASSLDALGGLKGAAAAAAPPPTSDGKPPEKFGLLGLLGVIRMSDADLTTLALGTDLTTLGLNLNSPGSLYKSFASPWSDASSGLLGTAPQAAAPQPQEKDPNFTVPQCYLQQVPLLQPGSIKSFPLETLFYMFYSTGERGEEGSRVQGANGSQGGTNNFQSLAADELWSRGWCFHREHKLWLARVPNTEPVVKTDQYERGSFLVFDSMAWDIVRKDNFVLQYSLAKTS</sequence>
<name>A0A7S3C8E2_9CHLO</name>
<feature type="domain" description="NOT2/NOT3/NOT5 C-terminal" evidence="5">
    <location>
        <begin position="378"/>
        <end position="512"/>
    </location>
</feature>
<evidence type="ECO:0000313" key="8">
    <source>
        <dbReference type="Proteomes" id="UP001472866"/>
    </source>
</evidence>
<protein>
    <submittedName>
        <fullName evidence="7">CCR4-NOT transcription complex protein</fullName>
    </submittedName>
</protein>
<comment type="similarity">
    <text evidence="1">Belongs to the CNOT2/3/5 family.</text>
</comment>
<organism evidence="6">
    <name type="scientific">Chloropicon roscoffensis</name>
    <dbReference type="NCBI Taxonomy" id="1461544"/>
    <lineage>
        <taxon>Eukaryota</taxon>
        <taxon>Viridiplantae</taxon>
        <taxon>Chlorophyta</taxon>
        <taxon>Chloropicophyceae</taxon>
        <taxon>Chloropicales</taxon>
        <taxon>Chloropicaceae</taxon>
        <taxon>Chloropicon</taxon>
    </lineage>
</organism>
<feature type="compositionally biased region" description="Low complexity" evidence="4">
    <location>
        <begin position="1"/>
        <end position="11"/>
    </location>
</feature>
<keyword evidence="2" id="KW-0805">Transcription regulation</keyword>
<gene>
    <name evidence="6" type="ORF">CROS1456_LOCUS56</name>
    <name evidence="7" type="ORF">HKI87_17g85000</name>
</gene>
<proteinExistence type="inferred from homology"/>
<evidence type="ECO:0000256" key="2">
    <source>
        <dbReference type="ARBA" id="ARBA00023015"/>
    </source>
</evidence>
<feature type="region of interest" description="Disordered" evidence="4">
    <location>
        <begin position="117"/>
        <end position="178"/>
    </location>
</feature>
<reference evidence="6" key="1">
    <citation type="submission" date="2021-01" db="EMBL/GenBank/DDBJ databases">
        <authorList>
            <person name="Corre E."/>
            <person name="Pelletier E."/>
            <person name="Niang G."/>
            <person name="Scheremetjew M."/>
            <person name="Finn R."/>
            <person name="Kale V."/>
            <person name="Holt S."/>
            <person name="Cochrane G."/>
            <person name="Meng A."/>
            <person name="Brown T."/>
            <person name="Cohen L."/>
        </authorList>
    </citation>
    <scope>NUCLEOTIDE SEQUENCE</scope>
    <source>
        <strain evidence="6">RCC1871</strain>
    </source>
</reference>
<dbReference type="Proteomes" id="UP001472866">
    <property type="component" value="Chromosome 17"/>
</dbReference>
<dbReference type="AlphaFoldDB" id="A0A7S3C8E2"/>
<dbReference type="Gene3D" id="2.30.30.1020">
    <property type="entry name" value="CCR4-NOT complex subunit 2/3/5, C-terminal domain"/>
    <property type="match status" value="1"/>
</dbReference>
<feature type="region of interest" description="Disordered" evidence="4">
    <location>
        <begin position="1"/>
        <end position="32"/>
    </location>
</feature>
<dbReference type="InterPro" id="IPR040168">
    <property type="entry name" value="Not2/3/5"/>
</dbReference>
<evidence type="ECO:0000313" key="7">
    <source>
        <dbReference type="EMBL" id="WZN66928.1"/>
    </source>
</evidence>
<evidence type="ECO:0000256" key="1">
    <source>
        <dbReference type="ARBA" id="ARBA00007682"/>
    </source>
</evidence>
<dbReference type="EMBL" id="CP151517">
    <property type="protein sequence ID" value="WZN66928.1"/>
    <property type="molecule type" value="Genomic_DNA"/>
</dbReference>
<dbReference type="EMBL" id="HBHZ01000068">
    <property type="protein sequence ID" value="CAE0186991.1"/>
    <property type="molecule type" value="Transcribed_RNA"/>
</dbReference>
<dbReference type="PANTHER" id="PTHR23326">
    <property type="entry name" value="CCR4 NOT-RELATED"/>
    <property type="match status" value="1"/>
</dbReference>
<dbReference type="GO" id="GO:0006355">
    <property type="term" value="P:regulation of DNA-templated transcription"/>
    <property type="evidence" value="ECO:0007669"/>
    <property type="project" value="InterPro"/>
</dbReference>
<feature type="compositionally biased region" description="Low complexity" evidence="4">
    <location>
        <begin position="45"/>
        <end position="57"/>
    </location>
</feature>
<feature type="compositionally biased region" description="Low complexity" evidence="4">
    <location>
        <begin position="141"/>
        <end position="154"/>
    </location>
</feature>
<dbReference type="Pfam" id="PF04153">
    <property type="entry name" value="NOT2_3_5_C"/>
    <property type="match status" value="1"/>
</dbReference>
<evidence type="ECO:0000259" key="5">
    <source>
        <dbReference type="Pfam" id="PF04153"/>
    </source>
</evidence>
<dbReference type="GO" id="GO:0030015">
    <property type="term" value="C:CCR4-NOT core complex"/>
    <property type="evidence" value="ECO:0007669"/>
    <property type="project" value="InterPro"/>
</dbReference>
<reference evidence="7 8" key="2">
    <citation type="submission" date="2024-03" db="EMBL/GenBank/DDBJ databases">
        <title>Complete genome sequence of the green alga Chloropicon roscoffensis RCC1871.</title>
        <authorList>
            <person name="Lemieux C."/>
            <person name="Pombert J.-F."/>
            <person name="Otis C."/>
            <person name="Turmel M."/>
        </authorList>
    </citation>
    <scope>NUCLEOTIDE SEQUENCE [LARGE SCALE GENOMIC DNA]</scope>
    <source>
        <strain evidence="7 8">RCC1871</strain>
    </source>
</reference>
<keyword evidence="3" id="KW-0804">Transcription</keyword>
<dbReference type="InterPro" id="IPR038635">
    <property type="entry name" value="CCR4-NOT_su2/3/5_C_sf"/>
</dbReference>
<dbReference type="InterPro" id="IPR007282">
    <property type="entry name" value="NOT2/3/5_C"/>
</dbReference>
<keyword evidence="8" id="KW-1185">Reference proteome</keyword>